<dbReference type="EMBL" id="FNAN01000022">
    <property type="protein sequence ID" value="SDG70407.1"/>
    <property type="molecule type" value="Genomic_DNA"/>
</dbReference>
<dbReference type="Proteomes" id="UP000198748">
    <property type="component" value="Unassembled WGS sequence"/>
</dbReference>
<dbReference type="InterPro" id="IPR012171">
    <property type="entry name" value="Fatty_acid_desaturase"/>
</dbReference>
<dbReference type="STRING" id="659014.SAMN04487996_12218"/>
<protein>
    <submittedName>
        <fullName evidence="3">Linoleoyl-CoA desaturase</fullName>
    </submittedName>
</protein>
<feature type="transmembrane region" description="Helical" evidence="1">
    <location>
        <begin position="235"/>
        <end position="258"/>
    </location>
</feature>
<feature type="domain" description="Fatty acid desaturase" evidence="2">
    <location>
        <begin position="67"/>
        <end position="341"/>
    </location>
</feature>
<organism evidence="3 4">
    <name type="scientific">Dyadobacter soli</name>
    <dbReference type="NCBI Taxonomy" id="659014"/>
    <lineage>
        <taxon>Bacteria</taxon>
        <taxon>Pseudomonadati</taxon>
        <taxon>Bacteroidota</taxon>
        <taxon>Cytophagia</taxon>
        <taxon>Cytophagales</taxon>
        <taxon>Spirosomataceae</taxon>
        <taxon>Dyadobacter</taxon>
    </lineage>
</organism>
<feature type="transmembrane region" description="Helical" evidence="1">
    <location>
        <begin position="206"/>
        <end position="229"/>
    </location>
</feature>
<evidence type="ECO:0000313" key="4">
    <source>
        <dbReference type="Proteomes" id="UP000198748"/>
    </source>
</evidence>
<reference evidence="4" key="1">
    <citation type="submission" date="2016-10" db="EMBL/GenBank/DDBJ databases">
        <authorList>
            <person name="Varghese N."/>
            <person name="Submissions S."/>
        </authorList>
    </citation>
    <scope>NUCLEOTIDE SEQUENCE [LARGE SCALE GENOMIC DNA]</scope>
    <source>
        <strain evidence="4">DSM 25329</strain>
    </source>
</reference>
<feature type="transmembrane region" description="Helical" evidence="1">
    <location>
        <begin position="164"/>
        <end position="185"/>
    </location>
</feature>
<feature type="transmembrane region" description="Helical" evidence="1">
    <location>
        <begin position="102"/>
        <end position="121"/>
    </location>
</feature>
<dbReference type="CDD" id="cd03506">
    <property type="entry name" value="Delta6-FADS-like"/>
    <property type="match status" value="1"/>
</dbReference>
<keyword evidence="1" id="KW-0812">Transmembrane</keyword>
<dbReference type="GO" id="GO:0008610">
    <property type="term" value="P:lipid biosynthetic process"/>
    <property type="evidence" value="ECO:0007669"/>
    <property type="project" value="UniProtKB-ARBA"/>
</dbReference>
<keyword evidence="1" id="KW-0472">Membrane</keyword>
<evidence type="ECO:0000313" key="3">
    <source>
        <dbReference type="EMBL" id="SDG70407.1"/>
    </source>
</evidence>
<keyword evidence="1" id="KW-1133">Transmembrane helix</keyword>
<feature type="transmembrane region" description="Helical" evidence="1">
    <location>
        <begin position="69"/>
        <end position="90"/>
    </location>
</feature>
<sequence>MSREKKIKFVAIDKTLFFPTLKKRVEQYFTENHKSRYADGMMVLKTIILLACYVLPFVAILAFTPGVWVSMLLWLVMGAAISGIGMSVMHDANHGAFSRRPAVNKWLGFTIYLAGAGVSNWKWQHNVLHHTYTNVANLDEDIRDRGVMKLSPHEAVKSIHRFQWTYAFFFYGILTLYWVLLKDFIQYAHFIKSGLNRQTKRENLQMLTGMIVIKLLYLGTFFVLPTLVFQIPFNAILTGFLLMHFTAGLVLTVIFQLAHSVEGTQYPLPNPEGIIEKDWAVHQMETTVNFSPRNKWLSWYVGGLNFQIEHHLFPKICHIHYPAIAPIVKKTAQEFGLKYMEHQTFIIALRSHIAILKKFGIPRFNEGIV</sequence>
<dbReference type="PANTHER" id="PTHR19353">
    <property type="entry name" value="FATTY ACID DESATURASE 2"/>
    <property type="match status" value="1"/>
</dbReference>
<dbReference type="PANTHER" id="PTHR19353:SF19">
    <property type="entry name" value="DELTA(5) FATTY ACID DESATURASE C-RELATED"/>
    <property type="match status" value="1"/>
</dbReference>
<accession>A0A1G7WEI0</accession>
<dbReference type="RefSeq" id="WP_090156655.1">
    <property type="nucleotide sequence ID" value="NZ_FNAN01000022.1"/>
</dbReference>
<name>A0A1G7WEI0_9BACT</name>
<dbReference type="PIRSF" id="PIRSF015921">
    <property type="entry name" value="FA_sphinglp_des"/>
    <property type="match status" value="1"/>
</dbReference>
<keyword evidence="4" id="KW-1185">Reference proteome</keyword>
<proteinExistence type="predicted"/>
<evidence type="ECO:0000256" key="1">
    <source>
        <dbReference type="SAM" id="Phobius"/>
    </source>
</evidence>
<feature type="transmembrane region" description="Helical" evidence="1">
    <location>
        <begin position="42"/>
        <end position="63"/>
    </location>
</feature>
<evidence type="ECO:0000259" key="2">
    <source>
        <dbReference type="Pfam" id="PF00487"/>
    </source>
</evidence>
<dbReference type="Pfam" id="PF00487">
    <property type="entry name" value="FA_desaturase"/>
    <property type="match status" value="1"/>
</dbReference>
<dbReference type="GO" id="GO:0016717">
    <property type="term" value="F:oxidoreductase activity, acting on paired donors, with oxidation of a pair of donors resulting in the reduction of molecular oxygen to two molecules of water"/>
    <property type="evidence" value="ECO:0007669"/>
    <property type="project" value="TreeGrafter"/>
</dbReference>
<dbReference type="AlphaFoldDB" id="A0A1G7WEI0"/>
<gene>
    <name evidence="3" type="ORF">SAMN04487996_12218</name>
</gene>
<dbReference type="InterPro" id="IPR005804">
    <property type="entry name" value="FA_desaturase_dom"/>
</dbReference>
<dbReference type="OrthoDB" id="104711at2"/>
<dbReference type="GO" id="GO:0016020">
    <property type="term" value="C:membrane"/>
    <property type="evidence" value="ECO:0007669"/>
    <property type="project" value="TreeGrafter"/>
</dbReference>